<dbReference type="NCBIfam" id="TIGR00756">
    <property type="entry name" value="PPR"/>
    <property type="match status" value="5"/>
</dbReference>
<dbReference type="InterPro" id="IPR002885">
    <property type="entry name" value="PPR_rpt"/>
</dbReference>
<dbReference type="PANTHER" id="PTHR46862:SF3">
    <property type="entry name" value="OS07G0661900 PROTEIN"/>
    <property type="match status" value="1"/>
</dbReference>
<dbReference type="AlphaFoldDB" id="A0A7C9CP87"/>
<feature type="repeat" description="PPR" evidence="2">
    <location>
        <begin position="261"/>
        <end position="295"/>
    </location>
</feature>
<evidence type="ECO:0000313" key="3">
    <source>
        <dbReference type="EMBL" id="MBA4617489.1"/>
    </source>
</evidence>
<organism evidence="3">
    <name type="scientific">Opuntia streptacantha</name>
    <name type="common">Prickly pear cactus</name>
    <name type="synonym">Opuntia cardona</name>
    <dbReference type="NCBI Taxonomy" id="393608"/>
    <lineage>
        <taxon>Eukaryota</taxon>
        <taxon>Viridiplantae</taxon>
        <taxon>Streptophyta</taxon>
        <taxon>Embryophyta</taxon>
        <taxon>Tracheophyta</taxon>
        <taxon>Spermatophyta</taxon>
        <taxon>Magnoliopsida</taxon>
        <taxon>eudicotyledons</taxon>
        <taxon>Gunneridae</taxon>
        <taxon>Pentapetalae</taxon>
        <taxon>Caryophyllales</taxon>
        <taxon>Cactineae</taxon>
        <taxon>Cactaceae</taxon>
        <taxon>Opuntioideae</taxon>
        <taxon>Opuntia</taxon>
    </lineage>
</organism>
<name>A0A7C9CP87_OPUST</name>
<reference evidence="3" key="2">
    <citation type="submission" date="2020-07" db="EMBL/GenBank/DDBJ databases">
        <authorList>
            <person name="Vera ALvarez R."/>
            <person name="Arias-Moreno D.M."/>
            <person name="Jimenez-Jacinto V."/>
            <person name="Jimenez-Bremont J.F."/>
            <person name="Swaminathan K."/>
            <person name="Moose S.P."/>
            <person name="Guerrero-Gonzalez M.L."/>
            <person name="Marino-Ramirez L."/>
            <person name="Landsman D."/>
            <person name="Rodriguez-Kessler M."/>
            <person name="Delgado-Sanchez P."/>
        </authorList>
    </citation>
    <scope>NUCLEOTIDE SEQUENCE</scope>
    <source>
        <tissue evidence="3">Cladode</tissue>
    </source>
</reference>
<accession>A0A7C9CP87</accession>
<dbReference type="EMBL" id="GISG01016720">
    <property type="protein sequence ID" value="MBA4617489.1"/>
    <property type="molecule type" value="Transcribed_RNA"/>
</dbReference>
<evidence type="ECO:0000256" key="1">
    <source>
        <dbReference type="ARBA" id="ARBA00022737"/>
    </source>
</evidence>
<feature type="repeat" description="PPR" evidence="2">
    <location>
        <begin position="226"/>
        <end position="260"/>
    </location>
</feature>
<dbReference type="Pfam" id="PF01535">
    <property type="entry name" value="PPR"/>
    <property type="match status" value="3"/>
</dbReference>
<evidence type="ECO:0008006" key="4">
    <source>
        <dbReference type="Google" id="ProtNLM"/>
    </source>
</evidence>
<protein>
    <recommendedName>
        <fullName evidence="4">Pentacotripeptide-repeat region of PRORP domain-containing protein</fullName>
    </recommendedName>
</protein>
<feature type="repeat" description="PPR" evidence="2">
    <location>
        <begin position="296"/>
        <end position="330"/>
    </location>
</feature>
<dbReference type="PANTHER" id="PTHR46862">
    <property type="entry name" value="OS07G0661900 PROTEIN"/>
    <property type="match status" value="1"/>
</dbReference>
<dbReference type="PROSITE" id="PS51375">
    <property type="entry name" value="PPR"/>
    <property type="match status" value="4"/>
</dbReference>
<dbReference type="InterPro" id="IPR011990">
    <property type="entry name" value="TPR-like_helical_dom_sf"/>
</dbReference>
<dbReference type="Gene3D" id="1.25.40.10">
    <property type="entry name" value="Tetratricopeptide repeat domain"/>
    <property type="match status" value="2"/>
</dbReference>
<keyword evidence="1" id="KW-0677">Repeat</keyword>
<feature type="repeat" description="PPR" evidence="2">
    <location>
        <begin position="191"/>
        <end position="225"/>
    </location>
</feature>
<dbReference type="Pfam" id="PF13041">
    <property type="entry name" value="PPR_2"/>
    <property type="match status" value="2"/>
</dbReference>
<evidence type="ECO:0000256" key="2">
    <source>
        <dbReference type="PROSITE-ProRule" id="PRU00708"/>
    </source>
</evidence>
<proteinExistence type="predicted"/>
<sequence>MSSSLYRIFCSTQKATNAINSSTQKAKDAIKFAPRTPNPKPMGMESPLSRKPWITTAVKDLLNETDCDKLLHKFMSLSQSGIFRRRHHKVYKCVVHRLALAKRFSLIEQALEPQKKYICGEGFAARFIYLYGKAGMFAHAYKVFDELPERKCERGSTSFNALLTAAVSSRKFDKAYELFRELPPKLSIKPDVDSYNRVAYALCELGLLDNAVSLLDEMEANGLKPDAISFKTLMGAFYKKGDIARGDETWERMINSGLVPDIQSYNFKLLGLVKEGKLTEAVELVEELKSKDLDPDLGTYNALIQRSCKNDDLEGAKKWYVELLKHRCMPNKVTFSTLIPFLCQKRDYGFAFEVCQKKFKRQCSVIDGALLQDVVDGLVKNSMTEEAEALVKLANSSSYVPYSITMPSSG</sequence>
<reference evidence="3" key="1">
    <citation type="journal article" date="2013" name="J. Plant Res.">
        <title>Effect of fungi and light on seed germination of three Opuntia species from semiarid lands of central Mexico.</title>
        <authorList>
            <person name="Delgado-Sanchez P."/>
            <person name="Jimenez-Bremont J.F."/>
            <person name="Guerrero-Gonzalez Mde L."/>
            <person name="Flores J."/>
        </authorList>
    </citation>
    <scope>NUCLEOTIDE SEQUENCE</scope>
    <source>
        <tissue evidence="3">Cladode</tissue>
    </source>
</reference>